<evidence type="ECO:0000313" key="5">
    <source>
        <dbReference type="Proteomes" id="UP000770717"/>
    </source>
</evidence>
<dbReference type="PANTHER" id="PTHR34768">
    <property type="entry name" value="COILED-COIL DOMAIN-CONTAINING PROTEIN 89"/>
    <property type="match status" value="1"/>
</dbReference>
<dbReference type="Gene3D" id="1.10.287.1490">
    <property type="match status" value="1"/>
</dbReference>
<gene>
    <name evidence="4" type="ORF">GDO78_000194</name>
</gene>
<accession>A0A8J6FRM0</accession>
<name>A0A8J6FRM0_ELECQ</name>
<dbReference type="EMBL" id="WNTK01000001">
    <property type="protein sequence ID" value="KAG9491549.1"/>
    <property type="molecule type" value="Genomic_DNA"/>
</dbReference>
<keyword evidence="5" id="KW-1185">Reference proteome</keyword>
<reference evidence="4" key="1">
    <citation type="thesis" date="2020" institute="ProQuest LLC" country="789 East Eisenhower Parkway, Ann Arbor, MI, USA">
        <title>Comparative Genomics and Chromosome Evolution.</title>
        <authorList>
            <person name="Mudd A.B."/>
        </authorList>
    </citation>
    <scope>NUCLEOTIDE SEQUENCE</scope>
    <source>
        <strain evidence="4">HN-11 Male</strain>
        <tissue evidence="4">Kidney and liver</tissue>
    </source>
</reference>
<dbReference type="Proteomes" id="UP000770717">
    <property type="component" value="Unassembled WGS sequence"/>
</dbReference>
<evidence type="ECO:0000256" key="1">
    <source>
        <dbReference type="ARBA" id="ARBA00023054"/>
    </source>
</evidence>
<comment type="caution">
    <text evidence="4">The sequence shown here is derived from an EMBL/GenBank/DDBJ whole genome shotgun (WGS) entry which is preliminary data.</text>
</comment>
<evidence type="ECO:0000256" key="3">
    <source>
        <dbReference type="SAM" id="MobiDB-lite"/>
    </source>
</evidence>
<sequence>MPGGSGDVPVRSVSSSVWDETTEMALLRSRLDEQSQLICLLKRRADDTELRCRELEAEQRGLEGLLGAERRRAAQLEDRFGLLADNHRDMIRFKDEYKRHNEELRAECERLREGAYPELREKERSVRELQEQLEAARSEQQGAQERLEGARAEHQGALEELRGQIETSSGEILTLTRGLQLSEETCRHLQGKLSHLEEVQITAQKEAEKKMAELNKEKEDLLQLCMERGRSLQERQREATDVTHRLQSAEKARREAEERYQRDITAVDADARIVELNARLADSDKEMAQLKREFEAYKKHSSELLAKERELNAKLRHLIG</sequence>
<dbReference type="PANTHER" id="PTHR34768:SF2">
    <property type="entry name" value="COILED-COIL DOMAIN CONTAINING 89"/>
    <property type="match status" value="1"/>
</dbReference>
<feature type="coiled-coil region" evidence="2">
    <location>
        <begin position="94"/>
        <end position="164"/>
    </location>
</feature>
<organism evidence="4 5">
    <name type="scientific">Eleutherodactylus coqui</name>
    <name type="common">Puerto Rican coqui</name>
    <dbReference type="NCBI Taxonomy" id="57060"/>
    <lineage>
        <taxon>Eukaryota</taxon>
        <taxon>Metazoa</taxon>
        <taxon>Chordata</taxon>
        <taxon>Craniata</taxon>
        <taxon>Vertebrata</taxon>
        <taxon>Euteleostomi</taxon>
        <taxon>Amphibia</taxon>
        <taxon>Batrachia</taxon>
        <taxon>Anura</taxon>
        <taxon>Neobatrachia</taxon>
        <taxon>Hyloidea</taxon>
        <taxon>Eleutherodactylidae</taxon>
        <taxon>Eleutherodactylinae</taxon>
        <taxon>Eleutherodactylus</taxon>
        <taxon>Eleutherodactylus</taxon>
    </lineage>
</organism>
<evidence type="ECO:0000313" key="4">
    <source>
        <dbReference type="EMBL" id="KAG9491549.1"/>
    </source>
</evidence>
<evidence type="ECO:0000256" key="2">
    <source>
        <dbReference type="SAM" id="Coils"/>
    </source>
</evidence>
<dbReference type="AlphaFoldDB" id="A0A8J6FRM0"/>
<dbReference type="OrthoDB" id="10020070at2759"/>
<evidence type="ECO:0008006" key="6">
    <source>
        <dbReference type="Google" id="ProtNLM"/>
    </source>
</evidence>
<keyword evidence="1 2" id="KW-0175">Coiled coil</keyword>
<proteinExistence type="predicted"/>
<feature type="region of interest" description="Disordered" evidence="3">
    <location>
        <begin position="235"/>
        <end position="259"/>
    </location>
</feature>
<protein>
    <recommendedName>
        <fullName evidence="6">Coiled-coil domain-containing protein 89</fullName>
    </recommendedName>
</protein>
<dbReference type="InterPro" id="IPR043450">
    <property type="entry name" value="CCDC89-like"/>
</dbReference>